<accession>A0A2N5CVA5</accession>
<reference evidence="1 4" key="2">
    <citation type="submission" date="2018-01" db="EMBL/GenBank/DDBJ databases">
        <title>Complete genome sequence of Caulobacter flavus RHGG3.</title>
        <authorList>
            <person name="Yang E."/>
        </authorList>
    </citation>
    <scope>NUCLEOTIDE SEQUENCE [LARGE SCALE GENOMIC DNA]</scope>
    <source>
        <strain evidence="1 4">RHGG3</strain>
    </source>
</reference>
<reference evidence="2 3" key="1">
    <citation type="submission" date="2017-12" db="EMBL/GenBank/DDBJ databases">
        <title>The genome sequence of Caulobacter flavus CGMCC1 15093.</title>
        <authorList>
            <person name="Gao J."/>
            <person name="Mao X."/>
            <person name="Sun J."/>
        </authorList>
    </citation>
    <scope>NUCLEOTIDE SEQUENCE [LARGE SCALE GENOMIC DNA]</scope>
    <source>
        <strain evidence="2 3">CGMCC1 15093</strain>
    </source>
</reference>
<evidence type="ECO:0000313" key="2">
    <source>
        <dbReference type="EMBL" id="PLR17748.1"/>
    </source>
</evidence>
<gene>
    <name evidence="1" type="ORF">C1707_11515</name>
    <name evidence="2" type="ORF">CFHF_07930</name>
</gene>
<organism evidence="2 3">
    <name type="scientific">Caulobacter flavus</name>
    <dbReference type="NCBI Taxonomy" id="1679497"/>
    <lineage>
        <taxon>Bacteria</taxon>
        <taxon>Pseudomonadati</taxon>
        <taxon>Pseudomonadota</taxon>
        <taxon>Alphaproteobacteria</taxon>
        <taxon>Caulobacterales</taxon>
        <taxon>Caulobacteraceae</taxon>
        <taxon>Caulobacter</taxon>
    </lineage>
</organism>
<dbReference type="EMBL" id="CP026100">
    <property type="protein sequence ID" value="AYV46840.1"/>
    <property type="molecule type" value="Genomic_DNA"/>
</dbReference>
<evidence type="ECO:0000313" key="1">
    <source>
        <dbReference type="EMBL" id="AYV46840.1"/>
    </source>
</evidence>
<sequence>MAVTDAEINTAVAVTGRFENAGDPWRGVTGDFDGMGISCGVLQWNIGSASLQPLVLAVGKPVVLREAPTIGAQLWQACNSGVAQGLATVRQWQTGAQLKAVPKKELAALMGSPEMKAQQFSRIKVVAAKADALATAWALAAGRPARSLQELIWFFDLVTQNGSLKGLDHDDVTQFIKTSTPGKADDVVCDWLLAAPAAWWGRVDCIKNAGLWRDKVAAADLELFVLSYLRASLSSAKARGVVMNRKGALAFRKGWINGQLFDFSGQF</sequence>
<dbReference type="RefSeq" id="WP_101712481.1">
    <property type="nucleotide sequence ID" value="NZ_CP026100.1"/>
</dbReference>
<dbReference type="EMBL" id="PJRQ01000015">
    <property type="protein sequence ID" value="PLR17748.1"/>
    <property type="molecule type" value="Genomic_DNA"/>
</dbReference>
<protein>
    <submittedName>
        <fullName evidence="2">Peptidoglycan-binding domain 1 protein</fullName>
    </submittedName>
</protein>
<proteinExistence type="predicted"/>
<dbReference type="Proteomes" id="UP000234483">
    <property type="component" value="Unassembled WGS sequence"/>
</dbReference>
<dbReference type="KEGG" id="cfh:C1707_11515"/>
<name>A0A2N5CVA5_9CAUL</name>
<evidence type="ECO:0000313" key="3">
    <source>
        <dbReference type="Proteomes" id="UP000234483"/>
    </source>
</evidence>
<dbReference type="Proteomes" id="UP000281192">
    <property type="component" value="Chromosome"/>
</dbReference>
<dbReference type="AlphaFoldDB" id="A0A2N5CVA5"/>
<dbReference type="OrthoDB" id="7536694at2"/>
<keyword evidence="4" id="KW-1185">Reference proteome</keyword>
<evidence type="ECO:0000313" key="4">
    <source>
        <dbReference type="Proteomes" id="UP000281192"/>
    </source>
</evidence>